<evidence type="ECO:0000256" key="3">
    <source>
        <dbReference type="ARBA" id="ARBA00022991"/>
    </source>
</evidence>
<dbReference type="Gene3D" id="1.10.490.20">
    <property type="entry name" value="Phycocyanins"/>
    <property type="match status" value="1"/>
</dbReference>
<dbReference type="InterPro" id="IPR036594">
    <property type="entry name" value="Meth_synthase_dom"/>
</dbReference>
<dbReference type="GO" id="GO:0005829">
    <property type="term" value="C:cytosol"/>
    <property type="evidence" value="ECO:0007669"/>
    <property type="project" value="TreeGrafter"/>
</dbReference>
<dbReference type="GO" id="GO:0031419">
    <property type="term" value="F:cobalamin binding"/>
    <property type="evidence" value="ECO:0007669"/>
    <property type="project" value="InterPro"/>
</dbReference>
<evidence type="ECO:0000256" key="5">
    <source>
        <dbReference type="ARBA" id="ARBA00023307"/>
    </source>
</evidence>
<dbReference type="PANTHER" id="PTHR45833">
    <property type="entry name" value="METHIONINE SYNTHASE"/>
    <property type="match status" value="1"/>
</dbReference>
<dbReference type="SUPFAM" id="SSF46458">
    <property type="entry name" value="Globin-like"/>
    <property type="match status" value="1"/>
</dbReference>
<dbReference type="InterPro" id="IPR036724">
    <property type="entry name" value="Cobalamin-bd_sf"/>
</dbReference>
<evidence type="ECO:0000256" key="2">
    <source>
        <dbReference type="ARBA" id="ARBA00022723"/>
    </source>
</evidence>
<dbReference type="Pfam" id="PF02607">
    <property type="entry name" value="B12-binding_2"/>
    <property type="match status" value="1"/>
</dbReference>
<comment type="similarity">
    <text evidence="1">Belongs to the phycobiliprotein family.</text>
</comment>
<reference evidence="7" key="1">
    <citation type="journal article" date="2014" name="Int. J. Syst. Evol. Microbiol.">
        <title>Complete genome sequence of Corynebacterium casei LMG S-19264T (=DSM 44701T), isolated from a smear-ripened cheese.</title>
        <authorList>
            <consortium name="US DOE Joint Genome Institute (JGI-PGF)"/>
            <person name="Walter F."/>
            <person name="Albersmeier A."/>
            <person name="Kalinowski J."/>
            <person name="Ruckert C."/>
        </authorList>
    </citation>
    <scope>NUCLEOTIDE SEQUENCE</scope>
    <source>
        <strain evidence="7">VKM Ac-1321</strain>
    </source>
</reference>
<feature type="domain" description="B12-binding" evidence="6">
    <location>
        <begin position="88"/>
        <end position="212"/>
    </location>
</feature>
<dbReference type="AlphaFoldDB" id="A0A9W6KMF4"/>
<proteinExistence type="inferred from homology"/>
<dbReference type="PANTHER" id="PTHR45833:SF1">
    <property type="entry name" value="METHIONINE SYNTHASE"/>
    <property type="match status" value="1"/>
</dbReference>
<keyword evidence="4" id="KW-0170">Cobalt</keyword>
<dbReference type="GO" id="GO:0046872">
    <property type="term" value="F:metal ion binding"/>
    <property type="evidence" value="ECO:0007669"/>
    <property type="project" value="UniProtKB-KW"/>
</dbReference>
<dbReference type="RefSeq" id="WP_261960154.1">
    <property type="nucleotide sequence ID" value="NZ_BAAAXA010000001.1"/>
</dbReference>
<dbReference type="SUPFAM" id="SSF52242">
    <property type="entry name" value="Cobalamin (vitamin B12)-binding domain"/>
    <property type="match status" value="1"/>
</dbReference>
<dbReference type="PROSITE" id="PS51332">
    <property type="entry name" value="B12_BINDING"/>
    <property type="match status" value="1"/>
</dbReference>
<accession>A0A9W6KMF4</accession>
<dbReference type="Gene3D" id="3.40.50.280">
    <property type="entry name" value="Cobalamin-binding domain"/>
    <property type="match status" value="1"/>
</dbReference>
<evidence type="ECO:0000313" key="8">
    <source>
        <dbReference type="Proteomes" id="UP001143480"/>
    </source>
</evidence>
<keyword evidence="8" id="KW-1185">Reference proteome</keyword>
<dbReference type="Pfam" id="PF02310">
    <property type="entry name" value="B12-binding"/>
    <property type="match status" value="1"/>
</dbReference>
<keyword evidence="3" id="KW-0157">Chromophore</keyword>
<organism evidence="7 8">
    <name type="scientific">Dactylosporangium matsuzakiense</name>
    <dbReference type="NCBI Taxonomy" id="53360"/>
    <lineage>
        <taxon>Bacteria</taxon>
        <taxon>Bacillati</taxon>
        <taxon>Actinomycetota</taxon>
        <taxon>Actinomycetes</taxon>
        <taxon>Micromonosporales</taxon>
        <taxon>Micromonosporaceae</taxon>
        <taxon>Dactylosporangium</taxon>
    </lineage>
</organism>
<gene>
    <name evidence="7" type="ORF">GCM10017581_056490</name>
</gene>
<evidence type="ECO:0000256" key="4">
    <source>
        <dbReference type="ARBA" id="ARBA00023285"/>
    </source>
</evidence>
<dbReference type="InterPro" id="IPR038719">
    <property type="entry name" value="Phycobilisome_asu/bsu_sf"/>
</dbReference>
<dbReference type="InterPro" id="IPR050554">
    <property type="entry name" value="Met_Synthase/Corrinoid"/>
</dbReference>
<keyword evidence="2" id="KW-0479">Metal-binding</keyword>
<dbReference type="GO" id="GO:0008705">
    <property type="term" value="F:methionine synthase activity"/>
    <property type="evidence" value="ECO:0007669"/>
    <property type="project" value="TreeGrafter"/>
</dbReference>
<dbReference type="EMBL" id="BSFP01000038">
    <property type="protein sequence ID" value="GLL03903.1"/>
    <property type="molecule type" value="Genomic_DNA"/>
</dbReference>
<dbReference type="InterPro" id="IPR006158">
    <property type="entry name" value="Cobalamin-bd"/>
</dbReference>
<evidence type="ECO:0000256" key="1">
    <source>
        <dbReference type="ARBA" id="ARBA00008182"/>
    </source>
</evidence>
<evidence type="ECO:0000259" key="6">
    <source>
        <dbReference type="PROSITE" id="PS51332"/>
    </source>
</evidence>
<dbReference type="InterPro" id="IPR003759">
    <property type="entry name" value="Cbl-bd_cap"/>
</dbReference>
<dbReference type="GO" id="GO:0046653">
    <property type="term" value="P:tetrahydrofolate metabolic process"/>
    <property type="evidence" value="ECO:0007669"/>
    <property type="project" value="TreeGrafter"/>
</dbReference>
<evidence type="ECO:0000313" key="7">
    <source>
        <dbReference type="EMBL" id="GLL03903.1"/>
    </source>
</evidence>
<comment type="caution">
    <text evidence="7">The sequence shown here is derived from an EMBL/GenBank/DDBJ whole genome shotgun (WGS) entry which is preliminary data.</text>
</comment>
<dbReference type="InterPro" id="IPR009050">
    <property type="entry name" value="Globin-like_sf"/>
</dbReference>
<dbReference type="Proteomes" id="UP001143480">
    <property type="component" value="Unassembled WGS sequence"/>
</dbReference>
<name>A0A9W6KMF4_9ACTN</name>
<dbReference type="GO" id="GO:0050667">
    <property type="term" value="P:homocysteine metabolic process"/>
    <property type="evidence" value="ECO:0007669"/>
    <property type="project" value="TreeGrafter"/>
</dbReference>
<reference evidence="7" key="2">
    <citation type="submission" date="2023-01" db="EMBL/GenBank/DDBJ databases">
        <authorList>
            <person name="Sun Q."/>
            <person name="Evtushenko L."/>
        </authorList>
    </citation>
    <scope>NUCLEOTIDE SEQUENCE</scope>
    <source>
        <strain evidence="7">VKM Ac-1321</strain>
    </source>
</reference>
<protein>
    <submittedName>
        <fullName evidence="7">Cobalamin-binding protein</fullName>
    </submittedName>
</protein>
<keyword evidence="5" id="KW-0089">Bile pigment</keyword>
<sequence length="333" mass="35699">MTDAYDAYVQCLAAADEDGAIDIAGGLLHSGHDAEAVLLDLVAPAQRQVGEWWQRNEWSIAQEHAATHISERVVAALAAATPRRAATRGRVVVACLDGEWHALPARIVAEVLRLRGWSVTFLGASVPVAHLVTYVHQQDVDAAALSCALSTRLPAAHLAVQAARRADVPIIVGGRGFGPDGRWARAIGASWAPDATGAAALLDDRAALRRPPPATLAHLGDDEYTGLTKRRGDLVDEAAAELARRFPPMRDYSPAQLDATLTDLTHIVDFLAAAVYVDDPELFTGFLAWTAEVLQSRGVPATSLKIPLHRYRTLLYDFPRAGRMLGAGLAQLP</sequence>
<dbReference type="Gene3D" id="1.10.1240.10">
    <property type="entry name" value="Methionine synthase domain"/>
    <property type="match status" value="1"/>
</dbReference>